<organism evidence="1 2">
    <name type="scientific">Paraburkholderia caffeinitolerans</name>
    <dbReference type="NCBI Taxonomy" id="1723730"/>
    <lineage>
        <taxon>Bacteria</taxon>
        <taxon>Pseudomonadati</taxon>
        <taxon>Pseudomonadota</taxon>
        <taxon>Betaproteobacteria</taxon>
        <taxon>Burkholderiales</taxon>
        <taxon>Burkholderiaceae</taxon>
        <taxon>Paraburkholderia</taxon>
    </lineage>
</organism>
<sequence>MTIAALDRDDASLCEPRSHDVEEVREMRGPDVTNRTERLGAMHGTRLSFVRSLVRRMARDNWRIRVAQMDLDDNGYGTCVYTIEAYGERYSQVIFSQHLDATERTDRVIAQKWDITSALVCGVPEATDLAQLRTNVPMQEAGRQRAHDLVLCRANKSVRNFDYVVNCLAEGRQPDPAVFERVGYLIRTTAVYGNGKFGIADYTRLVDSQAFRSGFSAQMCAVFVLRDFSVRLVEHMAARRNPRAAVKLARSYRRYLGVGNATGLGMAPFLVRHPAQLDQWIRSRETALARVLVVESVDAATLARARTLLARAARHIAQVHTDHPREAARNAQLLVELPRLERALQHEAGQPQPLRWSALLAWATAQLSCAAQEVLVAVLLELYPERVDSIDCGAPVDDTLRLDPDMRVSALRSLVAHDYRWALTQPEAQRVDTHFFWYRSAEKEEPRMGIRAQEPGAERELPLDIARQVVRLYARLQEAKDDMGVAAFVAEHPEFRAIVRRVQSLAGRPYGEIRENLLAKDMLPIDLMRAKLAMFGASKFDPKSNLWVRVTLFQGAPTLDDLAPDMIDDGLFPCVPDGHERGGAQA</sequence>
<accession>A0A6J5FNE8</accession>
<reference evidence="1 2" key="1">
    <citation type="submission" date="2020-04" db="EMBL/GenBank/DDBJ databases">
        <authorList>
            <person name="De Canck E."/>
        </authorList>
    </citation>
    <scope>NUCLEOTIDE SEQUENCE [LARGE SCALE GENOMIC DNA]</scope>
    <source>
        <strain evidence="1 2">LMG 28688</strain>
    </source>
</reference>
<dbReference type="RefSeq" id="WP_175194645.1">
    <property type="nucleotide sequence ID" value="NZ_CADIKL010000006.1"/>
</dbReference>
<dbReference type="AlphaFoldDB" id="A0A6J5FNE8"/>
<keyword evidence="2" id="KW-1185">Reference proteome</keyword>
<dbReference type="EMBL" id="CADIKL010000006">
    <property type="protein sequence ID" value="CAB3783457.1"/>
    <property type="molecule type" value="Genomic_DNA"/>
</dbReference>
<evidence type="ECO:0000313" key="1">
    <source>
        <dbReference type="EMBL" id="CAB3783457.1"/>
    </source>
</evidence>
<gene>
    <name evidence="1" type="ORF">LMG28688_01651</name>
</gene>
<dbReference type="Proteomes" id="UP000494119">
    <property type="component" value="Unassembled WGS sequence"/>
</dbReference>
<name>A0A6J5FNE8_9BURK</name>
<evidence type="ECO:0000313" key="2">
    <source>
        <dbReference type="Proteomes" id="UP000494119"/>
    </source>
</evidence>
<protein>
    <submittedName>
        <fullName evidence="1">Uncharacterized protein</fullName>
    </submittedName>
</protein>
<proteinExistence type="predicted"/>